<keyword evidence="3" id="KW-0964">Secreted</keyword>
<keyword evidence="4 6" id="KW-0339">Growth factor</keyword>
<dbReference type="WBParaSite" id="TREG1_123780.1">
    <property type="protein sequence ID" value="TREG1_123780.1"/>
    <property type="gene ID" value="TREG1_123780"/>
</dbReference>
<dbReference type="InterPro" id="IPR029034">
    <property type="entry name" value="Cystine-knot_cytokine"/>
</dbReference>
<evidence type="ECO:0000256" key="4">
    <source>
        <dbReference type="ARBA" id="ARBA00023030"/>
    </source>
</evidence>
<evidence type="ECO:0000256" key="5">
    <source>
        <dbReference type="ARBA" id="ARBA00023157"/>
    </source>
</evidence>
<dbReference type="PRINTS" id="PR00669">
    <property type="entry name" value="INHIBINA"/>
</dbReference>
<evidence type="ECO:0000256" key="3">
    <source>
        <dbReference type="ARBA" id="ARBA00022525"/>
    </source>
</evidence>
<evidence type="ECO:0000313" key="9">
    <source>
        <dbReference type="WBParaSite" id="TREG1_123780.1"/>
    </source>
</evidence>
<dbReference type="InterPro" id="IPR015615">
    <property type="entry name" value="TGF-beta-rel"/>
</dbReference>
<dbReference type="SUPFAM" id="SSF57501">
    <property type="entry name" value="Cystine-knot cytokines"/>
    <property type="match status" value="1"/>
</dbReference>
<dbReference type="PANTHER" id="PTHR11848">
    <property type="entry name" value="TGF-BETA FAMILY"/>
    <property type="match status" value="1"/>
</dbReference>
<dbReference type="GO" id="GO:0005615">
    <property type="term" value="C:extracellular space"/>
    <property type="evidence" value="ECO:0007669"/>
    <property type="project" value="TreeGrafter"/>
</dbReference>
<dbReference type="PROSITE" id="PS00250">
    <property type="entry name" value="TGF_BETA_1"/>
    <property type="match status" value="1"/>
</dbReference>
<dbReference type="AlphaFoldDB" id="A0AA85IUY3"/>
<dbReference type="PROSITE" id="PS51362">
    <property type="entry name" value="TGF_BETA_2"/>
    <property type="match status" value="1"/>
</dbReference>
<dbReference type="GO" id="GO:0008083">
    <property type="term" value="F:growth factor activity"/>
    <property type="evidence" value="ECO:0007669"/>
    <property type="project" value="UniProtKB-KW"/>
</dbReference>
<evidence type="ECO:0000259" key="7">
    <source>
        <dbReference type="PROSITE" id="PS51362"/>
    </source>
</evidence>
<reference evidence="9" key="2">
    <citation type="submission" date="2023-11" db="UniProtKB">
        <authorList>
            <consortium name="WormBaseParasite"/>
        </authorList>
    </citation>
    <scope>IDENTIFICATION</scope>
</reference>
<dbReference type="Gene3D" id="2.10.90.10">
    <property type="entry name" value="Cystine-knot cytokines"/>
    <property type="match status" value="1"/>
</dbReference>
<proteinExistence type="inferred from homology"/>
<keyword evidence="8" id="KW-1185">Reference proteome</keyword>
<feature type="domain" description="TGF-beta family profile" evidence="7">
    <location>
        <begin position="348"/>
        <end position="477"/>
    </location>
</feature>
<organism evidence="8 9">
    <name type="scientific">Trichobilharzia regenti</name>
    <name type="common">Nasal bird schistosome</name>
    <dbReference type="NCBI Taxonomy" id="157069"/>
    <lineage>
        <taxon>Eukaryota</taxon>
        <taxon>Metazoa</taxon>
        <taxon>Spiralia</taxon>
        <taxon>Lophotrochozoa</taxon>
        <taxon>Platyhelminthes</taxon>
        <taxon>Trematoda</taxon>
        <taxon>Digenea</taxon>
        <taxon>Strigeidida</taxon>
        <taxon>Schistosomatoidea</taxon>
        <taxon>Schistosomatidae</taxon>
        <taxon>Trichobilharzia</taxon>
    </lineage>
</organism>
<name>A0AA85IUY3_TRIRE</name>
<evidence type="ECO:0000256" key="6">
    <source>
        <dbReference type="RuleBase" id="RU000354"/>
    </source>
</evidence>
<evidence type="ECO:0000256" key="2">
    <source>
        <dbReference type="ARBA" id="ARBA00006656"/>
    </source>
</evidence>
<dbReference type="Pfam" id="PF00019">
    <property type="entry name" value="TGF_beta"/>
    <property type="match status" value="1"/>
</dbReference>
<dbReference type="InterPro" id="IPR001839">
    <property type="entry name" value="TGF-b_C"/>
</dbReference>
<reference evidence="8" key="1">
    <citation type="submission" date="2022-06" db="EMBL/GenBank/DDBJ databases">
        <authorList>
            <person name="Berger JAMES D."/>
            <person name="Berger JAMES D."/>
        </authorList>
    </citation>
    <scope>NUCLEOTIDE SEQUENCE [LARGE SCALE GENOMIC DNA]</scope>
</reference>
<comment type="similarity">
    <text evidence="2 6">Belongs to the TGF-beta family.</text>
</comment>
<sequence>MSFLLILLTITQYEFEFSKLFNPVDASLTSREYFKRSERFYGQLSRNNHQLTKALDNDNSNKWSEQSEGELFKSDMLGESKENDAADIKIPNVNVNNQSEWNSLPGVLRKRLKAEIDASNQLTNQLKSNEDEEKETLILLTQYKLPVKLPNPNIFTLKVAEEIDPMHISRVTLHIEINGEIRSNAKFTCWEIYPTPYLSKVLWINNKDESITSSSPSMEQITNNENGYNVGESYSEHSTLGDMLLTSSLTDPERSYYISTHDYQKMFKLIKPEIAYTNIPEGHATSDLTLNMTNRMIQWLKQQLTNNRPYKPLTKYLLITCNECDNEENIIDPKKVVVEIRYRPRLYRRKRSLTEGDKMLSNVCPSTGHHFGCCTQPLTVKFSDIGWDNWIIQPKAFQLNYCLGSCKITSAKGLHYDVMDMILRKNLSHFGNIQPDEIQSCCHPTDLASMVVLYLDSNRELQLHRLHNLIVLGCGCN</sequence>
<accession>A0AA85IUY3</accession>
<dbReference type="InterPro" id="IPR017948">
    <property type="entry name" value="TGFb_CS"/>
</dbReference>
<comment type="subcellular location">
    <subcellularLocation>
        <location evidence="1">Secreted</location>
    </subcellularLocation>
</comment>
<protein>
    <recommendedName>
        <fullName evidence="7">TGF-beta family profile domain-containing protein</fullName>
    </recommendedName>
</protein>
<keyword evidence="5" id="KW-1015">Disulfide bond</keyword>
<dbReference type="GO" id="GO:0005125">
    <property type="term" value="F:cytokine activity"/>
    <property type="evidence" value="ECO:0007669"/>
    <property type="project" value="TreeGrafter"/>
</dbReference>
<evidence type="ECO:0000256" key="1">
    <source>
        <dbReference type="ARBA" id="ARBA00004613"/>
    </source>
</evidence>
<dbReference type="Proteomes" id="UP000050795">
    <property type="component" value="Unassembled WGS sequence"/>
</dbReference>
<evidence type="ECO:0000313" key="8">
    <source>
        <dbReference type="Proteomes" id="UP000050795"/>
    </source>
</evidence>
<dbReference type="SMART" id="SM00204">
    <property type="entry name" value="TGFB"/>
    <property type="match status" value="1"/>
</dbReference>